<dbReference type="EMBL" id="WAAR01000034">
    <property type="protein sequence ID" value="KAB1116829.1"/>
    <property type="molecule type" value="Genomic_DNA"/>
</dbReference>
<dbReference type="Pfam" id="PF25164">
    <property type="entry name" value="CoiA_N"/>
    <property type="match status" value="1"/>
</dbReference>
<keyword evidence="4" id="KW-1185">Reference proteome</keyword>
<evidence type="ECO:0008006" key="5">
    <source>
        <dbReference type="Google" id="ProtNLM"/>
    </source>
</evidence>
<gene>
    <name evidence="3" type="ORF">F6X54_10115</name>
</gene>
<accession>A0ABQ6UIV2</accession>
<evidence type="ECO:0000259" key="2">
    <source>
        <dbReference type="Pfam" id="PF25164"/>
    </source>
</evidence>
<proteinExistence type="predicted"/>
<feature type="domain" description="Competence protein CoiA-like N-terminal" evidence="2">
    <location>
        <begin position="23"/>
        <end position="51"/>
    </location>
</feature>
<feature type="domain" description="Competence protein CoiA nuclease-like" evidence="1">
    <location>
        <begin position="59"/>
        <end position="154"/>
    </location>
</feature>
<dbReference type="InterPro" id="IPR010330">
    <property type="entry name" value="CoiA_nuc"/>
</dbReference>
<dbReference type="RefSeq" id="WP_151012357.1">
    <property type="nucleotide sequence ID" value="NZ_WAAR01000034.1"/>
</dbReference>
<evidence type="ECO:0000259" key="1">
    <source>
        <dbReference type="Pfam" id="PF06054"/>
    </source>
</evidence>
<organism evidence="3 4">
    <name type="scientific">Micromonospora aurantiaca</name>
    <name type="common">nom. illeg.</name>
    <dbReference type="NCBI Taxonomy" id="47850"/>
    <lineage>
        <taxon>Bacteria</taxon>
        <taxon>Bacillati</taxon>
        <taxon>Actinomycetota</taxon>
        <taxon>Actinomycetes</taxon>
        <taxon>Micromonosporales</taxon>
        <taxon>Micromonosporaceae</taxon>
        <taxon>Micromonospora</taxon>
    </lineage>
</organism>
<reference evidence="3 4" key="1">
    <citation type="submission" date="2019-09" db="EMBL/GenBank/DDBJ databases">
        <title>High taxonomic diversity of Micromonospora strains isolated from Medicago sativa nodules in different geographical locations.</title>
        <authorList>
            <person name="Martinez-Hidalgo P."/>
            <person name="Flores-Felix J.D."/>
            <person name="Velazquez E."/>
            <person name="Brau L."/>
            <person name="Trujillo M.E."/>
            <person name="Martinez-Molina E."/>
        </authorList>
    </citation>
    <scope>NUCLEOTIDE SEQUENCE [LARGE SCALE GENOMIC DNA]</scope>
    <source>
        <strain evidence="3 4">ALFB5</strain>
    </source>
</reference>
<dbReference type="Proteomes" id="UP000471364">
    <property type="component" value="Unassembled WGS sequence"/>
</dbReference>
<dbReference type="InterPro" id="IPR057253">
    <property type="entry name" value="CoiA-like_N"/>
</dbReference>
<protein>
    <recommendedName>
        <fullName evidence="5">Competence protein CoiA</fullName>
    </recommendedName>
</protein>
<comment type="caution">
    <text evidence="3">The sequence shown here is derived from an EMBL/GenBank/DDBJ whole genome shotgun (WGS) entry which is preliminary data.</text>
</comment>
<evidence type="ECO:0000313" key="3">
    <source>
        <dbReference type="EMBL" id="KAB1116829.1"/>
    </source>
</evidence>
<name>A0ABQ6UIV2_9ACTN</name>
<evidence type="ECO:0000313" key="4">
    <source>
        <dbReference type="Proteomes" id="UP000471364"/>
    </source>
</evidence>
<dbReference type="Pfam" id="PF06054">
    <property type="entry name" value="CoiA_nuc"/>
    <property type="match status" value="1"/>
</dbReference>
<sequence>MLVALREGPDGRVEAGKDLTPGDFRCPECAWPVVLKRGRVKVPHFAHQPGSPACASGGESVTHMRAKTLLARRFRAQGYEVVLEEAHPAQQRRVDVAVTLIDRAGAARRIAVEIQDSAIAVDEMKRRTTADRHAGFFATLWVFTLSRLRHARSVLPGYELRLPEEIRYLINRWRTPIAVLDIEHEQLLLVSTETAVRDGNSYYNQHGDEQWSAGRVLKATREVYTSPGEFALTAVQGRYAAPGRPDYTVGFRPAVEPECPWRIVTCLPNHTPRSTDLSVAPSNLLQRSDLLSVVDDGGTVTLTHLLTGRLWHLVVAVAYGDHRSYRWRFQE</sequence>